<dbReference type="Proteomes" id="UP000532010">
    <property type="component" value="Unassembled WGS sequence"/>
</dbReference>
<accession>A0A7W4VQ07</accession>
<sequence>MFDGGIMVFRLRLTLAALGLAAFLQPALAEPPRAVVELFTSQGCSSCPPADELLVEYSRQSDIVALSLPVNYWDYLGWKDTLAHVAFTERQKAYAHSRNDRQVFTPQMIVNGKKSSIGSDRAQIEKAIQVTTKGRRTLPVNVVLNEQNGTVSIAIEETPDTTQREAEIWILPVLKSQTVPIERGENKGKTITYANVVRGLNRVGEWRGGSARFQVPLDMARQGGDTYVVLLQGTDAARPGLILGAAKGPGL</sequence>
<feature type="signal peptide" evidence="1">
    <location>
        <begin position="1"/>
        <end position="29"/>
    </location>
</feature>
<dbReference type="InterPro" id="IPR036249">
    <property type="entry name" value="Thioredoxin-like_sf"/>
</dbReference>
<evidence type="ECO:0008006" key="4">
    <source>
        <dbReference type="Google" id="ProtNLM"/>
    </source>
</evidence>
<protein>
    <recommendedName>
        <fullName evidence="4">DUF1223 domain-containing protein</fullName>
    </recommendedName>
</protein>
<evidence type="ECO:0000313" key="2">
    <source>
        <dbReference type="EMBL" id="MBB3021224.1"/>
    </source>
</evidence>
<evidence type="ECO:0000313" key="3">
    <source>
        <dbReference type="Proteomes" id="UP000532010"/>
    </source>
</evidence>
<reference evidence="2 3" key="1">
    <citation type="submission" date="2020-08" db="EMBL/GenBank/DDBJ databases">
        <title>The Agave Microbiome: Exploring the role of microbial communities in plant adaptations to desert environments.</title>
        <authorList>
            <person name="Partida-Martinez L.P."/>
        </authorList>
    </citation>
    <scope>NUCLEOTIDE SEQUENCE [LARGE SCALE GENOMIC DNA]</scope>
    <source>
        <strain evidence="2 3">AT3.9</strain>
    </source>
</reference>
<gene>
    <name evidence="2" type="ORF">FHR70_004315</name>
</gene>
<dbReference type="SUPFAM" id="SSF52833">
    <property type="entry name" value="Thioredoxin-like"/>
    <property type="match status" value="1"/>
</dbReference>
<proteinExistence type="predicted"/>
<keyword evidence="1" id="KW-0732">Signal</keyword>
<comment type="caution">
    <text evidence="2">The sequence shown here is derived from an EMBL/GenBank/DDBJ whole genome shotgun (WGS) entry which is preliminary data.</text>
</comment>
<keyword evidence="3" id="KW-1185">Reference proteome</keyword>
<dbReference type="EMBL" id="JACHWB010000008">
    <property type="protein sequence ID" value="MBB3021224.1"/>
    <property type="molecule type" value="Genomic_DNA"/>
</dbReference>
<dbReference type="AlphaFoldDB" id="A0A7W4VQ07"/>
<feature type="chain" id="PRO_5031004632" description="DUF1223 domain-containing protein" evidence="1">
    <location>
        <begin position="30"/>
        <end position="251"/>
    </location>
</feature>
<name>A0A7W4VQ07_9HYPH</name>
<organism evidence="2 3">
    <name type="scientific">Microvirga lupini</name>
    <dbReference type="NCBI Taxonomy" id="420324"/>
    <lineage>
        <taxon>Bacteria</taxon>
        <taxon>Pseudomonadati</taxon>
        <taxon>Pseudomonadota</taxon>
        <taxon>Alphaproteobacteria</taxon>
        <taxon>Hyphomicrobiales</taxon>
        <taxon>Methylobacteriaceae</taxon>
        <taxon>Microvirga</taxon>
    </lineage>
</organism>
<dbReference type="Pfam" id="PF06764">
    <property type="entry name" value="DUF1223"/>
    <property type="match status" value="1"/>
</dbReference>
<dbReference type="RefSeq" id="WP_183453933.1">
    <property type="nucleotide sequence ID" value="NZ_JACHWB010000008.1"/>
</dbReference>
<dbReference type="PANTHER" id="PTHR36057:SF1">
    <property type="entry name" value="LIPOPROTEIN LIPID ATTACHMENT SITE-LIKE PROTEIN, PUTATIVE (DUF1223)-RELATED"/>
    <property type="match status" value="1"/>
</dbReference>
<dbReference type="PANTHER" id="PTHR36057">
    <property type="match status" value="1"/>
</dbReference>
<dbReference type="InterPro" id="IPR010634">
    <property type="entry name" value="DUF1223"/>
</dbReference>
<evidence type="ECO:0000256" key="1">
    <source>
        <dbReference type="SAM" id="SignalP"/>
    </source>
</evidence>